<sequence>MNKIEFMDKMERDLAPMPDEERSELLARCEAVFRIGREQGKTEEEIAAELSGPSTQPEPRFEPPYGTYGLAPDRAPLPPPPWSAARPEPGRQAEPVRDTPRIVGVTILLFFLNVLFAIPVFAALGAAFLAVCSAALATLLSPLALAAETLLYGEFTNAKLMLALGAVGIGMILADLALVFGKGLLRLTRTYAGWNIRTLKGSKER</sequence>
<evidence type="ECO:0000256" key="1">
    <source>
        <dbReference type="SAM" id="MobiDB-lite"/>
    </source>
</evidence>
<dbReference type="Proteomes" id="UP001596028">
    <property type="component" value="Unassembled WGS sequence"/>
</dbReference>
<reference evidence="4" key="1">
    <citation type="journal article" date="2019" name="Int. J. Syst. Evol. Microbiol.">
        <title>The Global Catalogue of Microorganisms (GCM) 10K type strain sequencing project: providing services to taxonomists for standard genome sequencing and annotation.</title>
        <authorList>
            <consortium name="The Broad Institute Genomics Platform"/>
            <consortium name="The Broad Institute Genome Sequencing Center for Infectious Disease"/>
            <person name="Wu L."/>
            <person name="Ma J."/>
        </authorList>
    </citation>
    <scope>NUCLEOTIDE SEQUENCE [LARGE SCALE GENOMIC DNA]</scope>
    <source>
        <strain evidence="4">CCUG 49571</strain>
    </source>
</reference>
<feature type="transmembrane region" description="Helical" evidence="2">
    <location>
        <begin position="107"/>
        <end position="140"/>
    </location>
</feature>
<keyword evidence="2" id="KW-0812">Transmembrane</keyword>
<feature type="region of interest" description="Disordered" evidence="1">
    <location>
        <begin position="40"/>
        <end position="95"/>
    </location>
</feature>
<gene>
    <name evidence="3" type="ORF">ACFO3S_16190</name>
</gene>
<keyword evidence="4" id="KW-1185">Reference proteome</keyword>
<feature type="region of interest" description="Disordered" evidence="1">
    <location>
        <begin position="1"/>
        <end position="21"/>
    </location>
</feature>
<dbReference type="EMBL" id="JBHSEP010000011">
    <property type="protein sequence ID" value="MFC4599795.1"/>
    <property type="molecule type" value="Genomic_DNA"/>
</dbReference>
<evidence type="ECO:0008006" key="5">
    <source>
        <dbReference type="Google" id="ProtNLM"/>
    </source>
</evidence>
<feature type="transmembrane region" description="Helical" evidence="2">
    <location>
        <begin position="160"/>
        <end position="180"/>
    </location>
</feature>
<evidence type="ECO:0000313" key="4">
    <source>
        <dbReference type="Proteomes" id="UP001596028"/>
    </source>
</evidence>
<keyword evidence="2" id="KW-0472">Membrane</keyword>
<proteinExistence type="predicted"/>
<name>A0ABV9FGC9_9BACL</name>
<dbReference type="RefSeq" id="WP_378098262.1">
    <property type="nucleotide sequence ID" value="NZ_JBHSEP010000011.1"/>
</dbReference>
<comment type="caution">
    <text evidence="3">The sequence shown here is derived from an EMBL/GenBank/DDBJ whole genome shotgun (WGS) entry which is preliminary data.</text>
</comment>
<keyword evidence="2" id="KW-1133">Transmembrane helix</keyword>
<protein>
    <recommendedName>
        <fullName evidence="5">DUF1700 domain-containing protein</fullName>
    </recommendedName>
</protein>
<organism evidence="3 4">
    <name type="scientific">Cohnella hongkongensis</name>
    <dbReference type="NCBI Taxonomy" id="178337"/>
    <lineage>
        <taxon>Bacteria</taxon>
        <taxon>Bacillati</taxon>
        <taxon>Bacillota</taxon>
        <taxon>Bacilli</taxon>
        <taxon>Bacillales</taxon>
        <taxon>Paenibacillaceae</taxon>
        <taxon>Cohnella</taxon>
    </lineage>
</organism>
<accession>A0ABV9FGC9</accession>
<evidence type="ECO:0000313" key="3">
    <source>
        <dbReference type="EMBL" id="MFC4599795.1"/>
    </source>
</evidence>
<evidence type="ECO:0000256" key="2">
    <source>
        <dbReference type="SAM" id="Phobius"/>
    </source>
</evidence>